<dbReference type="PROSITE" id="PS50181">
    <property type="entry name" value="FBOX"/>
    <property type="match status" value="1"/>
</dbReference>
<feature type="compositionally biased region" description="Low complexity" evidence="1">
    <location>
        <begin position="443"/>
        <end position="455"/>
    </location>
</feature>
<dbReference type="EMBL" id="JAODUP010000611">
    <property type="protein sequence ID" value="KAK2146400.1"/>
    <property type="molecule type" value="Genomic_DNA"/>
</dbReference>
<evidence type="ECO:0000313" key="3">
    <source>
        <dbReference type="EMBL" id="KAK2146400.1"/>
    </source>
</evidence>
<gene>
    <name evidence="3" type="ORF">LSH36_611g03059</name>
</gene>
<evidence type="ECO:0000313" key="4">
    <source>
        <dbReference type="Proteomes" id="UP001208570"/>
    </source>
</evidence>
<dbReference type="InterPro" id="IPR032675">
    <property type="entry name" value="LRR_dom_sf"/>
</dbReference>
<proteinExistence type="predicted"/>
<dbReference type="AlphaFoldDB" id="A0AAD9J5T6"/>
<accession>A0AAD9J5T6</accession>
<dbReference type="SUPFAM" id="SSF52047">
    <property type="entry name" value="RNI-like"/>
    <property type="match status" value="1"/>
</dbReference>
<dbReference type="InterPro" id="IPR036047">
    <property type="entry name" value="F-box-like_dom_sf"/>
</dbReference>
<dbReference type="SUPFAM" id="SSF81383">
    <property type="entry name" value="F-box domain"/>
    <property type="match status" value="1"/>
</dbReference>
<dbReference type="InterPro" id="IPR001810">
    <property type="entry name" value="F-box_dom"/>
</dbReference>
<dbReference type="Gene3D" id="1.20.1280.50">
    <property type="match status" value="1"/>
</dbReference>
<organism evidence="3 4">
    <name type="scientific">Paralvinella palmiformis</name>
    <dbReference type="NCBI Taxonomy" id="53620"/>
    <lineage>
        <taxon>Eukaryota</taxon>
        <taxon>Metazoa</taxon>
        <taxon>Spiralia</taxon>
        <taxon>Lophotrochozoa</taxon>
        <taxon>Annelida</taxon>
        <taxon>Polychaeta</taxon>
        <taxon>Sedentaria</taxon>
        <taxon>Canalipalpata</taxon>
        <taxon>Terebellida</taxon>
        <taxon>Terebelliformia</taxon>
        <taxon>Alvinellidae</taxon>
        <taxon>Paralvinella</taxon>
    </lineage>
</organism>
<dbReference type="InterPro" id="IPR045627">
    <property type="entry name" value="FBXL18_LRR"/>
</dbReference>
<dbReference type="Pfam" id="PF19729">
    <property type="entry name" value="LRR_FBXL18"/>
    <property type="match status" value="2"/>
</dbReference>
<dbReference type="GO" id="GO:0031146">
    <property type="term" value="P:SCF-dependent proteasomal ubiquitin-dependent protein catabolic process"/>
    <property type="evidence" value="ECO:0007669"/>
    <property type="project" value="InterPro"/>
</dbReference>
<feature type="region of interest" description="Disordered" evidence="1">
    <location>
        <begin position="436"/>
        <end position="455"/>
    </location>
</feature>
<name>A0AAD9J5T6_9ANNE</name>
<reference evidence="3" key="1">
    <citation type="journal article" date="2023" name="Mol. Biol. Evol.">
        <title>Third-Generation Sequencing Reveals the Adaptive Role of the Epigenome in Three Deep-Sea Polychaetes.</title>
        <authorList>
            <person name="Perez M."/>
            <person name="Aroh O."/>
            <person name="Sun Y."/>
            <person name="Lan Y."/>
            <person name="Juniper S.K."/>
            <person name="Young C.R."/>
            <person name="Angers B."/>
            <person name="Qian P.Y."/>
        </authorList>
    </citation>
    <scope>NUCLEOTIDE SEQUENCE</scope>
    <source>
        <strain evidence="3">P08H-3</strain>
    </source>
</reference>
<dbReference type="Gene3D" id="3.80.10.10">
    <property type="entry name" value="Ribonuclease Inhibitor"/>
    <property type="match status" value="2"/>
</dbReference>
<feature type="domain" description="F-box" evidence="2">
    <location>
        <begin position="3"/>
        <end position="59"/>
    </location>
</feature>
<dbReference type="GO" id="GO:0019005">
    <property type="term" value="C:SCF ubiquitin ligase complex"/>
    <property type="evidence" value="ECO:0007669"/>
    <property type="project" value="TreeGrafter"/>
</dbReference>
<dbReference type="Pfam" id="PF00646">
    <property type="entry name" value="F-box"/>
    <property type="match status" value="1"/>
</dbReference>
<evidence type="ECO:0000256" key="1">
    <source>
        <dbReference type="SAM" id="MobiDB-lite"/>
    </source>
</evidence>
<comment type="caution">
    <text evidence="3">The sequence shown here is derived from an EMBL/GenBank/DDBJ whole genome shotgun (WGS) entry which is preliminary data.</text>
</comment>
<sequence length="703" mass="78977">MASNCFCNLPDIVILNVLAYLDLEALVNTSKTCRRLRCLCADRLAIRCISLEGQYYTKIEDLQDIIHDGSHHIRHLNLDHSYWLHQRTIHWIVSKCKHLHSLRLVECKLKTATLVKLVTGCPDLKELSFSISSFVDIKRDVFIQAKDTLRGIRKLGIYYMSREMALMNYFGEHSTLLDCCESLEELYIGSAGMAIPELYRPLIRCPQQLKSLKLMSITSNIHAGAQMMFYGTLSQLPNASISWQTLLMPNVNLLEFVTKNEFRGCLSNMRAMRHLDVSGSKVTFPCEGLDITTAAELQYLNISMTLVTSDQLKIISTSCNKLRSINLFGCGYIFQGINGQDFTGVESLFDNCSKMEEFNIAGVHHHLFMLPEAECSQIRIIFNKMNGLKRLALPVCLLTEAGQSHTRTAKRLASSPKCGSAKRRCVDAVLQHCEESSDRDGCTSSSLTPTRSTLGSSHQCSVLSAIFHNNPDIEEFELLAVNFHSAIHKNKIINPKTQQFGPCVETRRVRDQHLEAICQLKRLRKLTIVGAPGLVSGQCLVSIAKECDSLSHLQVGYLGGAMYGNVFAQALRYMGKLRDLRLEQPNLCLNVALFEGLQYCSSLVRLCIIAKHSTFHATNVIRLVEQLPRLVVVQLFAGETITACRSLTNTLHKRFIKQKPALSCAIYPLVYDGISETTKSIPAKHFDELTRFQSRVCFLPPVT</sequence>
<dbReference type="PANTHER" id="PTHR13318:SF190">
    <property type="entry name" value="PARTNER OF PAIRED, ISOFORM B"/>
    <property type="match status" value="1"/>
</dbReference>
<evidence type="ECO:0000259" key="2">
    <source>
        <dbReference type="PROSITE" id="PS50181"/>
    </source>
</evidence>
<dbReference type="Proteomes" id="UP001208570">
    <property type="component" value="Unassembled WGS sequence"/>
</dbReference>
<keyword evidence="4" id="KW-1185">Reference proteome</keyword>
<dbReference type="PANTHER" id="PTHR13318">
    <property type="entry name" value="PARTNER OF PAIRED, ISOFORM B-RELATED"/>
    <property type="match status" value="1"/>
</dbReference>
<protein>
    <recommendedName>
        <fullName evidence="2">F-box domain-containing protein</fullName>
    </recommendedName>
</protein>